<dbReference type="PROSITE" id="PS50174">
    <property type="entry name" value="G_PATCH"/>
    <property type="match status" value="2"/>
</dbReference>
<feature type="region of interest" description="Disordered" evidence="1">
    <location>
        <begin position="1"/>
        <end position="73"/>
    </location>
</feature>
<feature type="compositionally biased region" description="Low complexity" evidence="1">
    <location>
        <begin position="458"/>
        <end position="475"/>
    </location>
</feature>
<dbReference type="InterPro" id="IPR000467">
    <property type="entry name" value="G_patch_dom"/>
</dbReference>
<keyword evidence="4" id="KW-1185">Reference proteome</keyword>
<dbReference type="EMBL" id="JAUHHV010000008">
    <property type="protein sequence ID" value="KAK1414001.1"/>
    <property type="molecule type" value="Genomic_DNA"/>
</dbReference>
<dbReference type="Gene3D" id="3.30.1370.50">
    <property type="entry name" value="R3H-like domain"/>
    <property type="match status" value="1"/>
</dbReference>
<feature type="compositionally biased region" description="Polar residues" evidence="1">
    <location>
        <begin position="184"/>
        <end position="194"/>
    </location>
</feature>
<feature type="region of interest" description="Disordered" evidence="1">
    <location>
        <begin position="658"/>
        <end position="679"/>
    </location>
</feature>
<dbReference type="InterPro" id="IPR001374">
    <property type="entry name" value="R3H_dom"/>
</dbReference>
<feature type="compositionally biased region" description="Acidic residues" evidence="1">
    <location>
        <begin position="209"/>
        <end position="230"/>
    </location>
</feature>
<feature type="compositionally biased region" description="Basic residues" evidence="1">
    <location>
        <begin position="10"/>
        <end position="20"/>
    </location>
</feature>
<dbReference type="InterPro" id="IPR036867">
    <property type="entry name" value="R3H_dom_sf"/>
</dbReference>
<feature type="region of interest" description="Disordered" evidence="1">
    <location>
        <begin position="169"/>
        <end position="249"/>
    </location>
</feature>
<feature type="region of interest" description="Disordered" evidence="1">
    <location>
        <begin position="588"/>
        <end position="632"/>
    </location>
</feature>
<feature type="compositionally biased region" description="Low complexity" evidence="1">
    <location>
        <begin position="48"/>
        <end position="67"/>
    </location>
</feature>
<feature type="domain" description="G-patch" evidence="2">
    <location>
        <begin position="552"/>
        <end position="598"/>
    </location>
</feature>
<evidence type="ECO:0000313" key="3">
    <source>
        <dbReference type="EMBL" id="KAK1414001.1"/>
    </source>
</evidence>
<dbReference type="SUPFAM" id="SSF82708">
    <property type="entry name" value="R3H domain"/>
    <property type="match status" value="1"/>
</dbReference>
<accession>A0AAD8NMN7</accession>
<organism evidence="3 4">
    <name type="scientific">Tagetes erecta</name>
    <name type="common">African marigold</name>
    <dbReference type="NCBI Taxonomy" id="13708"/>
    <lineage>
        <taxon>Eukaryota</taxon>
        <taxon>Viridiplantae</taxon>
        <taxon>Streptophyta</taxon>
        <taxon>Embryophyta</taxon>
        <taxon>Tracheophyta</taxon>
        <taxon>Spermatophyta</taxon>
        <taxon>Magnoliopsida</taxon>
        <taxon>eudicotyledons</taxon>
        <taxon>Gunneridae</taxon>
        <taxon>Pentapetalae</taxon>
        <taxon>asterids</taxon>
        <taxon>campanulids</taxon>
        <taxon>Asterales</taxon>
        <taxon>Asteraceae</taxon>
        <taxon>Asteroideae</taxon>
        <taxon>Heliantheae alliance</taxon>
        <taxon>Tageteae</taxon>
        <taxon>Tagetes</taxon>
    </lineage>
</organism>
<evidence type="ECO:0000259" key="2">
    <source>
        <dbReference type="PROSITE" id="PS50174"/>
    </source>
</evidence>
<sequence length="679" mass="73986">MAGGGNNKQKSGKSKNRKPLKQSLFVEGGLLSDWSPVTDSPPSKGKGSNDNNSANRSKNKSKGSSLNIRFVESQKPKMNAVGYSYPQVMIDPLPDEGADEDKKLAESEPIALVDDKIVGYVDETNVEESETVKYTNHYDASLEVDESFHRGLGFHDKDEDLCVNEKNEGCISDSSLSEEIETDPLSSPEKNSGFLSIGGVKVYTHDISDVEDEEEDDDDKESLESSESEDSSNSSESDTSSDVDDEIAKDYIEGIGGSYKDSNLDINDTVIKFGGIALQEASREYGMQKPQPRKKSQSQPKSIKFRADMDDWSAMDDLMLVKDPRIAYAQKKKNKKSNQSRRLPGEKKKQRQDSIALKRKERMIRRGVDLKEINSKLEQMVQNEGDIMSFQLMHSRDCSLVQRLASIYRLRSCSQGSGKRRFVTVTITEHTGMPSSNDKVRLEKLLGDADSTINNTPSGKTATNSSKKASKGTAGLSPLDSRLTKTKTGGESSNKKRREKEKTATYAAQPVSFISCGNMEPELDVTTLAVDESKPRDQTTSSSSYGAFEMHTTGFGSRMLAKMGYVDGNGLGKDGTGIAEPIEAIQRPKSLGLGATAPEDTTTPPQRLKGESSRSSGSRVGLGNTRVGSFEKHTKGFGSKMMAKMGYIDGSGLGRDSQGIVDPLVATRHPKSRGLGANG</sequence>
<feature type="region of interest" description="Disordered" evidence="1">
    <location>
        <begin position="448"/>
        <end position="505"/>
    </location>
</feature>
<dbReference type="Proteomes" id="UP001229421">
    <property type="component" value="Unassembled WGS sequence"/>
</dbReference>
<dbReference type="Pfam" id="PF01424">
    <property type="entry name" value="R3H"/>
    <property type="match status" value="1"/>
</dbReference>
<evidence type="ECO:0000256" key="1">
    <source>
        <dbReference type="SAM" id="MobiDB-lite"/>
    </source>
</evidence>
<feature type="compositionally biased region" description="Basic residues" evidence="1">
    <location>
        <begin position="330"/>
        <end position="339"/>
    </location>
</feature>
<dbReference type="PANTHER" id="PTHR47423">
    <property type="entry name" value="G-PATCH DOMAIN CONTAINING PROTEIN"/>
    <property type="match status" value="1"/>
</dbReference>
<evidence type="ECO:0000313" key="4">
    <source>
        <dbReference type="Proteomes" id="UP001229421"/>
    </source>
</evidence>
<dbReference type="SMART" id="SM00443">
    <property type="entry name" value="G_patch"/>
    <property type="match status" value="2"/>
</dbReference>
<proteinExistence type="predicted"/>
<comment type="caution">
    <text evidence="3">The sequence shown here is derived from an EMBL/GenBank/DDBJ whole genome shotgun (WGS) entry which is preliminary data.</text>
</comment>
<feature type="domain" description="G-patch" evidence="2">
    <location>
        <begin position="634"/>
        <end position="679"/>
    </location>
</feature>
<feature type="region of interest" description="Disordered" evidence="1">
    <location>
        <begin position="328"/>
        <end position="356"/>
    </location>
</feature>
<dbReference type="GO" id="GO:0003676">
    <property type="term" value="F:nucleic acid binding"/>
    <property type="evidence" value="ECO:0007669"/>
    <property type="project" value="InterPro"/>
</dbReference>
<name>A0AAD8NMN7_TARER</name>
<gene>
    <name evidence="3" type="ORF">QVD17_29738</name>
</gene>
<dbReference type="AlphaFoldDB" id="A0AAD8NMN7"/>
<dbReference type="Pfam" id="PF01585">
    <property type="entry name" value="G-patch"/>
    <property type="match status" value="2"/>
</dbReference>
<reference evidence="3" key="1">
    <citation type="journal article" date="2023" name="bioRxiv">
        <title>Improved chromosome-level genome assembly for marigold (Tagetes erecta).</title>
        <authorList>
            <person name="Jiang F."/>
            <person name="Yuan L."/>
            <person name="Wang S."/>
            <person name="Wang H."/>
            <person name="Xu D."/>
            <person name="Wang A."/>
            <person name="Fan W."/>
        </authorList>
    </citation>
    <scope>NUCLEOTIDE SEQUENCE</scope>
    <source>
        <strain evidence="3">WSJ</strain>
        <tissue evidence="3">Leaf</tissue>
    </source>
</reference>
<protein>
    <recommendedName>
        <fullName evidence="2">G-patch domain-containing protein</fullName>
    </recommendedName>
</protein>
<dbReference type="PANTHER" id="PTHR47423:SF2">
    <property type="entry name" value="PROTEIN SQS1"/>
    <property type="match status" value="1"/>
</dbReference>
<feature type="region of interest" description="Disordered" evidence="1">
    <location>
        <begin position="284"/>
        <end position="303"/>
    </location>
</feature>